<evidence type="ECO:0000313" key="8">
    <source>
        <dbReference type="Proteomes" id="UP001056291"/>
    </source>
</evidence>
<evidence type="ECO:0000256" key="3">
    <source>
        <dbReference type="ARBA" id="ARBA00023015"/>
    </source>
</evidence>
<keyword evidence="4" id="KW-0238">DNA-binding</keyword>
<accession>A0ABY4WB23</accession>
<gene>
    <name evidence="7" type="ORF">NBZ79_09055</name>
</gene>
<keyword evidence="2" id="KW-0963">Cytoplasm</keyword>
<evidence type="ECO:0000256" key="1">
    <source>
        <dbReference type="ARBA" id="ARBA00004496"/>
    </source>
</evidence>
<dbReference type="PRINTS" id="PR00598">
    <property type="entry name" value="HTHMARR"/>
</dbReference>
<dbReference type="SMART" id="SM00347">
    <property type="entry name" value="HTH_MARR"/>
    <property type="match status" value="1"/>
</dbReference>
<dbReference type="Proteomes" id="UP001056291">
    <property type="component" value="Chromosome"/>
</dbReference>
<dbReference type="PROSITE" id="PS50995">
    <property type="entry name" value="HTH_MARR_2"/>
    <property type="match status" value="1"/>
</dbReference>
<evidence type="ECO:0000313" key="7">
    <source>
        <dbReference type="EMBL" id="USG63122.1"/>
    </source>
</evidence>
<evidence type="ECO:0000256" key="2">
    <source>
        <dbReference type="ARBA" id="ARBA00022490"/>
    </source>
</evidence>
<protein>
    <submittedName>
        <fullName evidence="7">MarR family transcriptional regulator</fullName>
    </submittedName>
</protein>
<keyword evidence="5" id="KW-0804">Transcription</keyword>
<dbReference type="InterPro" id="IPR000835">
    <property type="entry name" value="HTH_MarR-typ"/>
</dbReference>
<evidence type="ECO:0000256" key="4">
    <source>
        <dbReference type="ARBA" id="ARBA00023125"/>
    </source>
</evidence>
<dbReference type="SUPFAM" id="SSF46785">
    <property type="entry name" value="Winged helix' DNA-binding domain"/>
    <property type="match status" value="1"/>
</dbReference>
<dbReference type="PANTHER" id="PTHR33164">
    <property type="entry name" value="TRANSCRIPTIONAL REGULATOR, MARR FAMILY"/>
    <property type="match status" value="1"/>
</dbReference>
<keyword evidence="3" id="KW-0805">Transcription regulation</keyword>
<feature type="domain" description="HTH marR-type" evidence="6">
    <location>
        <begin position="17"/>
        <end position="158"/>
    </location>
</feature>
<name>A0ABY4WB23_9PROT</name>
<keyword evidence="8" id="KW-1185">Reference proteome</keyword>
<dbReference type="Pfam" id="PF22381">
    <property type="entry name" value="Staph_reg_Sar_Rot"/>
    <property type="match status" value="1"/>
</dbReference>
<evidence type="ECO:0000256" key="5">
    <source>
        <dbReference type="ARBA" id="ARBA00023163"/>
    </source>
</evidence>
<dbReference type="InterPro" id="IPR039422">
    <property type="entry name" value="MarR/SlyA-like"/>
</dbReference>
<organism evidence="7 8">
    <name type="scientific">Sneathiella marina</name>
    <dbReference type="NCBI Taxonomy" id="2950108"/>
    <lineage>
        <taxon>Bacteria</taxon>
        <taxon>Pseudomonadati</taxon>
        <taxon>Pseudomonadota</taxon>
        <taxon>Alphaproteobacteria</taxon>
        <taxon>Sneathiellales</taxon>
        <taxon>Sneathiellaceae</taxon>
        <taxon>Sneathiella</taxon>
    </lineage>
</organism>
<dbReference type="PANTHER" id="PTHR33164:SF5">
    <property type="entry name" value="ORGANIC HYDROPEROXIDE RESISTANCE TRANSCRIPTIONAL REGULATOR"/>
    <property type="match status" value="1"/>
</dbReference>
<dbReference type="EMBL" id="CP098747">
    <property type="protein sequence ID" value="USG63122.1"/>
    <property type="molecule type" value="Genomic_DNA"/>
</dbReference>
<reference evidence="7" key="1">
    <citation type="submission" date="2022-06" db="EMBL/GenBank/DDBJ databases">
        <title>Sneathiella actinostolidae sp. nov., isolated from a sea anemonein the Western Pacific Ocean.</title>
        <authorList>
            <person name="Wei M.J."/>
        </authorList>
    </citation>
    <scope>NUCLEOTIDE SEQUENCE</scope>
    <source>
        <strain evidence="7">PHK-P5</strain>
    </source>
</reference>
<dbReference type="Gene3D" id="1.10.10.10">
    <property type="entry name" value="Winged helix-like DNA-binding domain superfamily/Winged helix DNA-binding domain"/>
    <property type="match status" value="1"/>
</dbReference>
<dbReference type="InterPro" id="IPR036388">
    <property type="entry name" value="WH-like_DNA-bd_sf"/>
</dbReference>
<comment type="subcellular location">
    <subcellularLocation>
        <location evidence="1">Cytoplasm</location>
    </subcellularLocation>
</comment>
<dbReference type="RefSeq" id="WP_251937706.1">
    <property type="nucleotide sequence ID" value="NZ_CP098747.1"/>
</dbReference>
<dbReference type="InterPro" id="IPR036390">
    <property type="entry name" value="WH_DNA-bd_sf"/>
</dbReference>
<evidence type="ECO:0000259" key="6">
    <source>
        <dbReference type="PROSITE" id="PS50995"/>
    </source>
</evidence>
<sequence>MVPEKQKNPTDLPQNAEDMICFAIYTAGHALNRMYNPLLRKLGLTYPQYITMTMLWQSGEITVGALAERLKLETNTLTPLLKRLEISGHIERRKSNDDARQVYVSVTRKGKEIQKYSSDITRCIIDATGYDVPVLEALVASISQLRDQVTESAEKLRSEG</sequence>
<dbReference type="InterPro" id="IPR055166">
    <property type="entry name" value="Transc_reg_Sar_Rot_HTH"/>
</dbReference>
<proteinExistence type="predicted"/>